<reference evidence="1" key="1">
    <citation type="journal article" date="2021" name="Proc. Natl. Acad. Sci. U.S.A.">
        <title>A Catalog of Tens of Thousands of Viruses from Human Metagenomes Reveals Hidden Associations with Chronic Diseases.</title>
        <authorList>
            <person name="Tisza M.J."/>
            <person name="Buck C.B."/>
        </authorList>
    </citation>
    <scope>NUCLEOTIDE SEQUENCE</scope>
    <source>
        <strain evidence="1">CtFPV8</strain>
    </source>
</reference>
<organism evidence="1">
    <name type="scientific">Myoviridae sp. ctFPV8</name>
    <dbReference type="NCBI Taxonomy" id="2825068"/>
    <lineage>
        <taxon>Viruses</taxon>
        <taxon>Duplodnaviria</taxon>
        <taxon>Heunggongvirae</taxon>
        <taxon>Uroviricota</taxon>
        <taxon>Caudoviricetes</taxon>
    </lineage>
</organism>
<protein>
    <submittedName>
        <fullName evidence="1">Uncharacterized protein</fullName>
    </submittedName>
</protein>
<dbReference type="EMBL" id="BK015385">
    <property type="protein sequence ID" value="DAE04283.1"/>
    <property type="molecule type" value="Genomic_DNA"/>
</dbReference>
<accession>A0A8S5PCW4</accession>
<evidence type="ECO:0000313" key="1">
    <source>
        <dbReference type="EMBL" id="DAE04283.1"/>
    </source>
</evidence>
<sequence length="32" mass="3762">MRPLNGGKTFKRRRKFCISCISYVPHTCAYQV</sequence>
<proteinExistence type="predicted"/>
<name>A0A8S5PCW4_9CAUD</name>